<protein>
    <submittedName>
        <fullName evidence="4">Uncharacterized protein</fullName>
    </submittedName>
</protein>
<comment type="caution">
    <text evidence="4">The sequence shown here is derived from an EMBL/GenBank/DDBJ whole genome shotgun (WGS) entry which is preliminary data.</text>
</comment>
<name>A0A135LU64_PENPA</name>
<dbReference type="PROSITE" id="PS50297">
    <property type="entry name" value="ANK_REP_REGION"/>
    <property type="match status" value="1"/>
</dbReference>
<dbReference type="GeneID" id="63711815"/>
<organism evidence="4 5">
    <name type="scientific">Penicillium patulum</name>
    <name type="common">Penicillium griseofulvum</name>
    <dbReference type="NCBI Taxonomy" id="5078"/>
    <lineage>
        <taxon>Eukaryota</taxon>
        <taxon>Fungi</taxon>
        <taxon>Dikarya</taxon>
        <taxon>Ascomycota</taxon>
        <taxon>Pezizomycotina</taxon>
        <taxon>Eurotiomycetes</taxon>
        <taxon>Eurotiomycetidae</taxon>
        <taxon>Eurotiales</taxon>
        <taxon>Aspergillaceae</taxon>
        <taxon>Penicillium</taxon>
    </lineage>
</organism>
<dbReference type="RefSeq" id="XP_040651053.1">
    <property type="nucleotide sequence ID" value="XM_040796515.1"/>
</dbReference>
<dbReference type="PROSITE" id="PS50088">
    <property type="entry name" value="ANK_REPEAT"/>
    <property type="match status" value="1"/>
</dbReference>
<keyword evidence="1" id="KW-0677">Repeat</keyword>
<dbReference type="Proteomes" id="UP000070168">
    <property type="component" value="Unassembled WGS sequence"/>
</dbReference>
<reference evidence="4 5" key="1">
    <citation type="journal article" date="2016" name="BMC Genomics">
        <title>Genome sequencing and secondary metabolism of the postharvest pathogen Penicillium griseofulvum.</title>
        <authorList>
            <person name="Banani H."/>
            <person name="Marcet-Houben M."/>
            <person name="Ballester A.R."/>
            <person name="Abbruscato P."/>
            <person name="Gonzalez-Candelas L."/>
            <person name="Gabaldon T."/>
            <person name="Spadaro D."/>
        </authorList>
    </citation>
    <scope>NUCLEOTIDE SEQUENCE [LARGE SCALE GENOMIC DNA]</scope>
    <source>
        <strain evidence="4 5">PG3</strain>
    </source>
</reference>
<evidence type="ECO:0000256" key="3">
    <source>
        <dbReference type="PROSITE-ProRule" id="PRU00023"/>
    </source>
</evidence>
<dbReference type="InterPro" id="IPR002110">
    <property type="entry name" value="Ankyrin_rpt"/>
</dbReference>
<evidence type="ECO:0000313" key="5">
    <source>
        <dbReference type="Proteomes" id="UP000070168"/>
    </source>
</evidence>
<dbReference type="SMART" id="SM00248">
    <property type="entry name" value="ANK"/>
    <property type="match status" value="11"/>
</dbReference>
<dbReference type="Pfam" id="PF12796">
    <property type="entry name" value="Ank_2"/>
    <property type="match status" value="2"/>
</dbReference>
<evidence type="ECO:0000256" key="2">
    <source>
        <dbReference type="ARBA" id="ARBA00023043"/>
    </source>
</evidence>
<evidence type="ECO:0000256" key="1">
    <source>
        <dbReference type="ARBA" id="ARBA00022737"/>
    </source>
</evidence>
<dbReference type="Gene3D" id="1.25.40.20">
    <property type="entry name" value="Ankyrin repeat-containing domain"/>
    <property type="match status" value="4"/>
</dbReference>
<accession>A0A135LU64</accession>
<dbReference type="SUPFAM" id="SSF48403">
    <property type="entry name" value="Ankyrin repeat"/>
    <property type="match status" value="2"/>
</dbReference>
<dbReference type="EMBL" id="LHQR01000026">
    <property type="protein sequence ID" value="KXG52517.1"/>
    <property type="molecule type" value="Genomic_DNA"/>
</dbReference>
<keyword evidence="5" id="KW-1185">Reference proteome</keyword>
<proteinExistence type="predicted"/>
<dbReference type="OMA" id="YQCHPLL"/>
<sequence length="731" mass="81290">MSLLQLPAELLLEVCSYLEFVYDLGSLYQCHPLLYTLLKDRVHQLLKTESAQPLAWAAANGKEICVRKLLDADALIYDDHSFTDSSMDPMMMAAKNGHFDIVRMLLDHGMDPLLEICEHFFLCCYDLDHFISLGKSLSASVMEGHTSVVGLLIERGCTRSTKRYMDKKSQVCDLLLCLAVMKRHIPIIKLLLAEGCNPNMYLEAPLHYVAAAPATNTTMEIVRLLVDAGADIMSEMSDQSPFSLALETGNEAFINYAFEQGITLDTEVILDMVVRIAEHQKRMAAFLLEKIDLDSTIHFSESVRYKLLCAAATGGFEELMKRLLVTAPALGRRAFEHNHDYIMGLAVASGNIGMIELLLQQDASLDCAVSYPSVLERGMDGEMDGEWDPDACLPPMVLALDRSHDDVVKYLINKGFAVKLESEYRNRFLFNRALYLGKVEILQMLFETSNPPIEDIALANDGLAILLAVLGGEAVFKLLLDHGVQLRPDCVGHCRALACAAMLANVPILRIFLDAGFSLDVQGSDHGTLGMSLKYDQNRGSTLLALAAQAKDRNAAETAIDLLLERGAQLNQPIGSSNHTPLLCTVSGIASQNISDIEYFVDFTKRTEEDISGDPFRHHLEHNYEVPAAKLLLDKGADPLFRNKSGISALNLAAKRNDIKLVKMLLEYVGQTVPISTIKSHVLLAVTATSKSMDDSCCLTCRNWDKKQPSLTIQRILWDYYWRKVYHYPSE</sequence>
<dbReference type="PANTHER" id="PTHR24198:SF165">
    <property type="entry name" value="ANKYRIN REPEAT-CONTAINING PROTEIN-RELATED"/>
    <property type="match status" value="1"/>
</dbReference>
<dbReference type="PANTHER" id="PTHR24198">
    <property type="entry name" value="ANKYRIN REPEAT AND PROTEIN KINASE DOMAIN-CONTAINING PROTEIN"/>
    <property type="match status" value="1"/>
</dbReference>
<feature type="repeat" description="ANK" evidence="3">
    <location>
        <begin position="85"/>
        <end position="111"/>
    </location>
</feature>
<evidence type="ECO:0000313" key="4">
    <source>
        <dbReference type="EMBL" id="KXG52517.1"/>
    </source>
</evidence>
<dbReference type="InterPro" id="IPR036770">
    <property type="entry name" value="Ankyrin_rpt-contain_sf"/>
</dbReference>
<dbReference type="AlphaFoldDB" id="A0A135LU64"/>
<keyword evidence="2 3" id="KW-0040">ANK repeat</keyword>
<dbReference type="OrthoDB" id="366390at2759"/>
<gene>
    <name evidence="4" type="ORF">PGRI_088010</name>
</gene>
<dbReference type="STRING" id="5078.A0A135LU64"/>